<feature type="region of interest" description="Disordered" evidence="1">
    <location>
        <begin position="33"/>
        <end position="57"/>
    </location>
</feature>
<name>A0A2M4DQW9_ANODA</name>
<feature type="signal peptide" evidence="2">
    <location>
        <begin position="1"/>
        <end position="20"/>
    </location>
</feature>
<sequence>MRESFMLGLWLCVVWERALHLAPRFLSSCAGGGTGEEPWMDGPGTTRRTERNGTGRNAGHVSWHCESEYESQPRLVIIKRGWPIGDW</sequence>
<proteinExistence type="predicted"/>
<organism evidence="3">
    <name type="scientific">Anopheles darlingi</name>
    <name type="common">Mosquito</name>
    <dbReference type="NCBI Taxonomy" id="43151"/>
    <lineage>
        <taxon>Eukaryota</taxon>
        <taxon>Metazoa</taxon>
        <taxon>Ecdysozoa</taxon>
        <taxon>Arthropoda</taxon>
        <taxon>Hexapoda</taxon>
        <taxon>Insecta</taxon>
        <taxon>Pterygota</taxon>
        <taxon>Neoptera</taxon>
        <taxon>Endopterygota</taxon>
        <taxon>Diptera</taxon>
        <taxon>Nematocera</taxon>
        <taxon>Culicoidea</taxon>
        <taxon>Culicidae</taxon>
        <taxon>Anophelinae</taxon>
        <taxon>Anopheles</taxon>
    </lineage>
</organism>
<keyword evidence="2" id="KW-0732">Signal</keyword>
<feature type="chain" id="PRO_5014792233" evidence="2">
    <location>
        <begin position="21"/>
        <end position="87"/>
    </location>
</feature>
<evidence type="ECO:0000256" key="1">
    <source>
        <dbReference type="SAM" id="MobiDB-lite"/>
    </source>
</evidence>
<dbReference type="AlphaFoldDB" id="A0A2M4DQW9"/>
<evidence type="ECO:0000313" key="3">
    <source>
        <dbReference type="EMBL" id="MBW79955.1"/>
    </source>
</evidence>
<protein>
    <submittedName>
        <fullName evidence="3">Putative secreted protein</fullName>
    </submittedName>
</protein>
<dbReference type="EMBL" id="GGFL01015777">
    <property type="protein sequence ID" value="MBW79955.1"/>
    <property type="molecule type" value="Transcribed_RNA"/>
</dbReference>
<accession>A0A2M4DQW9</accession>
<evidence type="ECO:0000256" key="2">
    <source>
        <dbReference type="SAM" id="SignalP"/>
    </source>
</evidence>
<reference evidence="3" key="1">
    <citation type="submission" date="2018-01" db="EMBL/GenBank/DDBJ databases">
        <title>An insight into the sialome of Amazonian anophelines.</title>
        <authorList>
            <person name="Ribeiro J.M."/>
            <person name="Scarpassa V."/>
            <person name="Calvo E."/>
        </authorList>
    </citation>
    <scope>NUCLEOTIDE SEQUENCE</scope>
</reference>